<reference evidence="3 4" key="1">
    <citation type="submission" date="2023-08" db="EMBL/GenBank/DDBJ databases">
        <title>Implementing the SeqCode for naming new Mesorhizobium species isolated from Vachellia karroo root nodules.</title>
        <authorList>
            <person name="Van Lill M."/>
        </authorList>
    </citation>
    <scope>NUCLEOTIDE SEQUENCE [LARGE SCALE GENOMIC DNA]</scope>
    <source>
        <strain evidence="3 4">VK23A</strain>
    </source>
</reference>
<evidence type="ECO:0000313" key="4">
    <source>
        <dbReference type="Proteomes" id="UP001271780"/>
    </source>
</evidence>
<dbReference type="InterPro" id="IPR052344">
    <property type="entry name" value="Transposase-related"/>
</dbReference>
<dbReference type="EMBL" id="JAVIIZ010000027">
    <property type="protein sequence ID" value="MDX8476074.1"/>
    <property type="molecule type" value="Genomic_DNA"/>
</dbReference>
<feature type="compositionally biased region" description="Low complexity" evidence="1">
    <location>
        <begin position="152"/>
        <end position="166"/>
    </location>
</feature>
<dbReference type="Proteomes" id="UP001271780">
    <property type="component" value="Unassembled WGS sequence"/>
</dbReference>
<feature type="compositionally biased region" description="Basic residues" evidence="1">
    <location>
        <begin position="131"/>
        <end position="151"/>
    </location>
</feature>
<gene>
    <name evidence="3" type="ORF">RFM27_28755</name>
</gene>
<feature type="region of interest" description="Disordered" evidence="1">
    <location>
        <begin position="94"/>
        <end position="181"/>
    </location>
</feature>
<feature type="compositionally biased region" description="Basic and acidic residues" evidence="1">
    <location>
        <begin position="106"/>
        <end position="120"/>
    </location>
</feature>
<organism evidence="3 4">
    <name type="scientific">Mesorhizobium dulcispinae</name>
    <dbReference type="NCBI Taxonomy" id="3072316"/>
    <lineage>
        <taxon>Bacteria</taxon>
        <taxon>Pseudomonadati</taxon>
        <taxon>Pseudomonadota</taxon>
        <taxon>Alphaproteobacteria</taxon>
        <taxon>Hyphomicrobiales</taxon>
        <taxon>Phyllobacteriaceae</taxon>
        <taxon>Mesorhizobium</taxon>
    </lineage>
</organism>
<name>A0ABU4XMW1_9HYPH</name>
<accession>A0ABU4XMW1</accession>
<proteinExistence type="predicted"/>
<dbReference type="Pfam" id="PF03050">
    <property type="entry name" value="DDE_Tnp_IS66"/>
    <property type="match status" value="1"/>
</dbReference>
<dbReference type="PANTHER" id="PTHR33678:SF1">
    <property type="entry name" value="BLL1576 PROTEIN"/>
    <property type="match status" value="1"/>
</dbReference>
<dbReference type="RefSeq" id="WP_320318747.1">
    <property type="nucleotide sequence ID" value="NZ_JAVIIX010000026.1"/>
</dbReference>
<protein>
    <submittedName>
        <fullName evidence="3">Transposase</fullName>
    </submittedName>
</protein>
<comment type="caution">
    <text evidence="3">The sequence shown here is derived from an EMBL/GenBank/DDBJ whole genome shotgun (WGS) entry which is preliminary data.</text>
</comment>
<evidence type="ECO:0000313" key="3">
    <source>
        <dbReference type="EMBL" id="MDX8476074.1"/>
    </source>
</evidence>
<evidence type="ECO:0000259" key="2">
    <source>
        <dbReference type="Pfam" id="PF03050"/>
    </source>
</evidence>
<feature type="domain" description="Transposase IS66 central" evidence="2">
    <location>
        <begin position="2"/>
        <end position="85"/>
    </location>
</feature>
<dbReference type="InterPro" id="IPR004291">
    <property type="entry name" value="Transposase_IS66_central"/>
</dbReference>
<dbReference type="PANTHER" id="PTHR33678">
    <property type="entry name" value="BLL1576 PROTEIN"/>
    <property type="match status" value="1"/>
</dbReference>
<sequence>MMLVDKYANHRPFKRQSEQYAHVGIELSVSTLADHVGACAATLRPLFELIKAHIFAAERVHGDDTDVPVPSKGKTRTGRIWTYVAMIVPPAARQRWPPCSSTRRIGRADRSRKPAPERMRGASCSSLPTSPRRRVRASRPRSHRLISRRRTSSTPASRWSARSTAARPKRRQGSCLHANSTTSPAMIPAVIAGAPTNG</sequence>
<keyword evidence="4" id="KW-1185">Reference proteome</keyword>
<evidence type="ECO:0000256" key="1">
    <source>
        <dbReference type="SAM" id="MobiDB-lite"/>
    </source>
</evidence>